<gene>
    <name evidence="1" type="ORF">HW555_012866</name>
</gene>
<organism evidence="1 2">
    <name type="scientific">Spodoptera exigua</name>
    <name type="common">Beet armyworm</name>
    <name type="synonym">Noctua fulgens</name>
    <dbReference type="NCBI Taxonomy" id="7107"/>
    <lineage>
        <taxon>Eukaryota</taxon>
        <taxon>Metazoa</taxon>
        <taxon>Ecdysozoa</taxon>
        <taxon>Arthropoda</taxon>
        <taxon>Hexapoda</taxon>
        <taxon>Insecta</taxon>
        <taxon>Pterygota</taxon>
        <taxon>Neoptera</taxon>
        <taxon>Endopterygota</taxon>
        <taxon>Lepidoptera</taxon>
        <taxon>Glossata</taxon>
        <taxon>Ditrysia</taxon>
        <taxon>Noctuoidea</taxon>
        <taxon>Noctuidae</taxon>
        <taxon>Amphipyrinae</taxon>
        <taxon>Spodoptera</taxon>
    </lineage>
</organism>
<evidence type="ECO:0008006" key="3">
    <source>
        <dbReference type="Google" id="ProtNLM"/>
    </source>
</evidence>
<dbReference type="AlphaFoldDB" id="A0A835G434"/>
<accession>A0A835G434</accession>
<dbReference type="PANTHER" id="PTHR48421:SF1">
    <property type="entry name" value="MYCBP-ASSOCIATED PROTEIN"/>
    <property type="match status" value="1"/>
</dbReference>
<comment type="caution">
    <text evidence="1">The sequence shown here is derived from an EMBL/GenBank/DDBJ whole genome shotgun (WGS) entry which is preliminary data.</text>
</comment>
<name>A0A835G434_SPOEX</name>
<dbReference type="Gene3D" id="2.60.40.10">
    <property type="entry name" value="Immunoglobulins"/>
    <property type="match status" value="1"/>
</dbReference>
<dbReference type="InterPro" id="IPR013783">
    <property type="entry name" value="Ig-like_fold"/>
</dbReference>
<proteinExistence type="predicted"/>
<reference evidence="1" key="1">
    <citation type="submission" date="2020-08" db="EMBL/GenBank/DDBJ databases">
        <title>Spodoptera exigua strain:BAW_Kor-Di-RS1 Genome sequencing and assembly.</title>
        <authorList>
            <person name="Kim J."/>
            <person name="Nam H.Y."/>
            <person name="Kwon M."/>
            <person name="Choi J.H."/>
            <person name="Cho S.R."/>
            <person name="Kim G.-H."/>
        </authorList>
    </citation>
    <scope>NUCLEOTIDE SEQUENCE</scope>
    <source>
        <strain evidence="1">BAW_Kor-Di-RS1</strain>
        <tissue evidence="1">Whole-body</tissue>
    </source>
</reference>
<evidence type="ECO:0000313" key="2">
    <source>
        <dbReference type="Proteomes" id="UP000648187"/>
    </source>
</evidence>
<keyword evidence="2" id="KW-1185">Reference proteome</keyword>
<sequence>MKEGEDDSSVPIHKWPVLPDRELQIWEKWIQIRNDEAIALGNRLNRPPADLAMNLVQKVRNDKERKVALEHAQIERKTGVRGSLWDRPPKLKQRCYCAPTYEIQRTAAEKGRPRIIEHIGVPDYIQQTEMGIIGESRRNPCIHLNSEYEIYRDYREGQLTEQLKKIDPFRPDIDNLIVKGRAPSPPPKKYPVLPEIVIKDDEGPPGEPLHAVYALKINNTVFYKPVPGHSLFHVPKFQDDENHENCTSWTYYFNVPAKRAGRCKLNMHNLGTVTIRYCWKKIKRIIPFIPQDVYEQVFFFNKNEDLISPGQTKEIAFTFIADKAGIYCEFWEISLCNVNFFENSSTKMTVSLYADAVEDMEMINKKVQLLKTEINKKAIINLVTSFVETAFDNVFQPDPQFEPYPYKKYFVESELFVLRNPMCYYHQTEVGKMKQLYTDMLPGKEWDLSIATWREVMMAKDYEDRMKYYKLLRESHSECLKPWAAGDGVEKEKFRTIHCLLGQFLDLFDTEFSRVTDYFVLKPSETRSSSRIKSKSRTIAVDPITAQMVRNVFYLRMYDHFSCFIELSAGVLSSLDLNRWIEFDFCRHLD</sequence>
<dbReference type="Pfam" id="PF14646">
    <property type="entry name" value="MYCBPAP"/>
    <property type="match status" value="1"/>
</dbReference>
<dbReference type="InterPro" id="IPR032707">
    <property type="entry name" value="MYCBPAP"/>
</dbReference>
<evidence type="ECO:0000313" key="1">
    <source>
        <dbReference type="EMBL" id="KAF9406947.1"/>
    </source>
</evidence>
<dbReference type="Proteomes" id="UP000648187">
    <property type="component" value="Unassembled WGS sequence"/>
</dbReference>
<dbReference type="EMBL" id="JACKWZ010000527">
    <property type="protein sequence ID" value="KAF9406947.1"/>
    <property type="molecule type" value="Genomic_DNA"/>
</dbReference>
<protein>
    <recommendedName>
        <fullName evidence="3">MYCBP-associated protein</fullName>
    </recommendedName>
</protein>
<dbReference type="PANTHER" id="PTHR48421">
    <property type="entry name" value="MYCBP-ASSOCIATED PROTEIN"/>
    <property type="match status" value="1"/>
</dbReference>